<keyword evidence="2" id="KW-0732">Signal</keyword>
<sequence>MDVSVRCPSVSRSARYGVALLFVSVLAGCATAPGTQPRLWSSGGPRTLAAMSDSPGGLGEPTGPPLKGYNVPGRNPDSRMPWELFLGSASHRLIAYMYGVRHPDRQVYYNNRHIKIIIEETGLGDVSRLLPGEHTMCPDITDITRRVLFEIKPWHEKGLQEGREKARTYLNALNRTILAGKRFTGGTDFHGEVLIRFARGQYIWRLEWRTQEPGVLQYRWTRSQQRFESERAAYEAGQWEELEAEELRQYGGWVEKAVEDMVSRREKLATFAGAMGLVIDLVGNAARVVLWGALLGQMNSGTGAQQPPAQGGGQVIPFPARPPPTAPPSQVPAAASMPLPR</sequence>
<dbReference type="PROSITE" id="PS51257">
    <property type="entry name" value="PROKAR_LIPOPROTEIN"/>
    <property type="match status" value="1"/>
</dbReference>
<keyword evidence="4" id="KW-1185">Reference proteome</keyword>
<feature type="compositionally biased region" description="Pro residues" evidence="1">
    <location>
        <begin position="319"/>
        <end position="330"/>
    </location>
</feature>
<organism evidence="3 4">
    <name type="scientific">Archangium gephyra</name>
    <dbReference type="NCBI Taxonomy" id="48"/>
    <lineage>
        <taxon>Bacteria</taxon>
        <taxon>Pseudomonadati</taxon>
        <taxon>Myxococcota</taxon>
        <taxon>Myxococcia</taxon>
        <taxon>Myxococcales</taxon>
        <taxon>Cystobacterineae</taxon>
        <taxon>Archangiaceae</taxon>
        <taxon>Archangium</taxon>
    </lineage>
</organism>
<name>A0ABX9K641_9BACT</name>
<feature type="region of interest" description="Disordered" evidence="1">
    <location>
        <begin position="301"/>
        <end position="341"/>
    </location>
</feature>
<feature type="chain" id="PRO_5045581248" description="Lipoprotein" evidence="2">
    <location>
        <begin position="33"/>
        <end position="341"/>
    </location>
</feature>
<protein>
    <recommendedName>
        <fullName evidence="5">Lipoprotein</fullName>
    </recommendedName>
</protein>
<evidence type="ECO:0000313" key="4">
    <source>
        <dbReference type="Proteomes" id="UP000256345"/>
    </source>
</evidence>
<gene>
    <name evidence="3" type="ORF">ATI61_103185</name>
</gene>
<proteinExistence type="predicted"/>
<comment type="caution">
    <text evidence="3">The sequence shown here is derived from an EMBL/GenBank/DDBJ whole genome shotgun (WGS) entry which is preliminary data.</text>
</comment>
<feature type="compositionally biased region" description="Low complexity" evidence="1">
    <location>
        <begin position="331"/>
        <end position="341"/>
    </location>
</feature>
<dbReference type="Proteomes" id="UP000256345">
    <property type="component" value="Unassembled WGS sequence"/>
</dbReference>
<evidence type="ECO:0000313" key="3">
    <source>
        <dbReference type="EMBL" id="REG34292.1"/>
    </source>
</evidence>
<feature type="signal peptide" evidence="2">
    <location>
        <begin position="1"/>
        <end position="32"/>
    </location>
</feature>
<evidence type="ECO:0000256" key="2">
    <source>
        <dbReference type="SAM" id="SignalP"/>
    </source>
</evidence>
<evidence type="ECO:0008006" key="5">
    <source>
        <dbReference type="Google" id="ProtNLM"/>
    </source>
</evidence>
<evidence type="ECO:0000256" key="1">
    <source>
        <dbReference type="SAM" id="MobiDB-lite"/>
    </source>
</evidence>
<accession>A0ABX9K641</accession>
<reference evidence="3 4" key="1">
    <citation type="submission" date="2018-08" db="EMBL/GenBank/DDBJ databases">
        <title>Genomic Encyclopedia of Archaeal and Bacterial Type Strains, Phase II (KMG-II): from individual species to whole genera.</title>
        <authorList>
            <person name="Goeker M."/>
        </authorList>
    </citation>
    <scope>NUCLEOTIDE SEQUENCE [LARGE SCALE GENOMIC DNA]</scope>
    <source>
        <strain evidence="3 4">DSM 2261</strain>
    </source>
</reference>
<dbReference type="EMBL" id="QUMU01000003">
    <property type="protein sequence ID" value="REG34292.1"/>
    <property type="molecule type" value="Genomic_DNA"/>
</dbReference>